<dbReference type="Proteomes" id="UP000198640">
    <property type="component" value="Unassembled WGS sequence"/>
</dbReference>
<feature type="transmembrane region" description="Helical" evidence="1">
    <location>
        <begin position="107"/>
        <end position="124"/>
    </location>
</feature>
<keyword evidence="1" id="KW-1133">Transmembrane helix</keyword>
<dbReference type="RefSeq" id="WP_090415812.1">
    <property type="nucleotide sequence ID" value="NZ_FNOY01000098.1"/>
</dbReference>
<protein>
    <submittedName>
        <fullName evidence="2">Uncharacterized protein</fullName>
    </submittedName>
</protein>
<proteinExistence type="predicted"/>
<reference evidence="2 3" key="1">
    <citation type="submission" date="2016-10" db="EMBL/GenBank/DDBJ databases">
        <authorList>
            <person name="de Groot N.N."/>
        </authorList>
    </citation>
    <scope>NUCLEOTIDE SEQUENCE [LARGE SCALE GENOMIC DNA]</scope>
    <source>
        <strain evidence="2 3">Nm1</strain>
    </source>
</reference>
<keyword evidence="1" id="KW-0472">Membrane</keyword>
<sequence>MTWAEKTWAEKRIRAYHKGQPATFVERLILSFTHPIALLLAMIGLLMLIGGLWLHAWPWMGAGVAVYLLGLGYGYFRGWPDRKLELYRHGGQASLLDQRILEHAHPLHLVFAAVGFVMIGYGLWVQGWLWIVAGIILNFAGHVYTWLIK</sequence>
<feature type="transmembrane region" description="Helical" evidence="1">
    <location>
        <begin position="130"/>
        <end position="148"/>
    </location>
</feature>
<dbReference type="AlphaFoldDB" id="A0A1H3PI62"/>
<feature type="transmembrane region" description="Helical" evidence="1">
    <location>
        <begin position="28"/>
        <end position="50"/>
    </location>
</feature>
<evidence type="ECO:0000313" key="2">
    <source>
        <dbReference type="EMBL" id="SDZ00089.1"/>
    </source>
</evidence>
<feature type="transmembrane region" description="Helical" evidence="1">
    <location>
        <begin position="56"/>
        <end position="76"/>
    </location>
</feature>
<evidence type="ECO:0000256" key="1">
    <source>
        <dbReference type="SAM" id="Phobius"/>
    </source>
</evidence>
<name>A0A1H3PI62_9PROT</name>
<dbReference type="EMBL" id="FNOY01000098">
    <property type="protein sequence ID" value="SDZ00089.1"/>
    <property type="molecule type" value="Genomic_DNA"/>
</dbReference>
<organism evidence="2 3">
    <name type="scientific">Nitrosomonas halophila</name>
    <dbReference type="NCBI Taxonomy" id="44576"/>
    <lineage>
        <taxon>Bacteria</taxon>
        <taxon>Pseudomonadati</taxon>
        <taxon>Pseudomonadota</taxon>
        <taxon>Betaproteobacteria</taxon>
        <taxon>Nitrosomonadales</taxon>
        <taxon>Nitrosomonadaceae</taxon>
        <taxon>Nitrosomonas</taxon>
    </lineage>
</organism>
<keyword evidence="3" id="KW-1185">Reference proteome</keyword>
<accession>A0A1H3PI62</accession>
<keyword evidence="1" id="KW-0812">Transmembrane</keyword>
<evidence type="ECO:0000313" key="3">
    <source>
        <dbReference type="Proteomes" id="UP000198640"/>
    </source>
</evidence>
<gene>
    <name evidence="2" type="ORF">SAMN05421881_10982</name>
</gene>